<dbReference type="InterPro" id="IPR016976">
    <property type="entry name" value="UCP031601"/>
</dbReference>
<dbReference type="Pfam" id="PF07242">
    <property type="entry name" value="DUF1430"/>
    <property type="match status" value="1"/>
</dbReference>
<dbReference type="PIRSF" id="PIRSF031601">
    <property type="entry name" value="UCP031601"/>
    <property type="match status" value="1"/>
</dbReference>
<comment type="caution">
    <text evidence="1">The sequence shown here is derived from an EMBL/GenBank/DDBJ whole genome shotgun (WGS) entry which is preliminary data.</text>
</comment>
<name>A0A6B4N9R3_CLOBO</name>
<accession>A0A6B4N9R3</accession>
<organism evidence="1 2">
    <name type="scientific">Clostridium botulinum</name>
    <dbReference type="NCBI Taxonomy" id="1491"/>
    <lineage>
        <taxon>Bacteria</taxon>
        <taxon>Bacillati</taxon>
        <taxon>Bacillota</taxon>
        <taxon>Clostridia</taxon>
        <taxon>Eubacteriales</taxon>
        <taxon>Clostridiaceae</taxon>
        <taxon>Clostridium</taxon>
    </lineage>
</organism>
<proteinExistence type="predicted"/>
<dbReference type="InterPro" id="IPR006541">
    <property type="entry name" value="Bacteriocin_ass"/>
</dbReference>
<dbReference type="RefSeq" id="WP_058010146.1">
    <property type="nucleotide sequence ID" value="NZ_JAIQUR010000022.1"/>
</dbReference>
<evidence type="ECO:0000313" key="2">
    <source>
        <dbReference type="Proteomes" id="UP000472521"/>
    </source>
</evidence>
<dbReference type="AlphaFoldDB" id="A0A6B4N9R3"/>
<sequence>MKKIISILILVISMFSFFILYNEFKKNEIFNMKNIENNLENSYDVLLPSTMSGLPRKEQYEMLAKATDGTMSSIFFTRIDRSSKKEKIIKYIYTMKDDYIDKINLSSGKKLDKTMMNTNYFLSTENTGDKNQIGVIESSSDDFIFEVRTLNNMLTDGLKFKGFCTMSFPRNKTIEEHMNQLCGIYGVSKIENNKAEIIDKVNSKNLKYIYILFSILSLLVLYDILNSYKKIGIKKLVGYSNLDIWKEDIFKFLIIQIGSIIVSTVFMSIFLVDKYNGAYLKFLKKLALNYFFITIAIMIIISIPYVYIQTIKMSSILKNKRQTKEILIFNNLIKVGLIIGFIILLNIQSMNYNKLEAVYNGYYKHWEDVGNYVVLHLEALDSETASTEKYLKRQQELYKKLNAKGAIVAEFVMYTTESKDLNSNVQSYKLPATINPNYLKKFPIYDYEGRRISISEKNKNWIVLIPYKFKNKEKEIRQYYQSWKDKDTDKNNMAGELEIIWTKSNQEYFSYNVNVNPKGGNYVKDPIVLVGTETGLYPYWNSFIFNIEGDPVKVKINKGISPYTQIKPIINSLGIDSSSLRINYADEEIVSINNKYKSMIKFLLIGFITISMMLVIIVTQSLLNFFEQYKKIIYIRSFHGYKSFHKYEECLQIITVSWMAILIISIILNKASLSIILGITLVGFVFECLLSIIFLNLITKKRFTKVMKGES</sequence>
<evidence type="ECO:0000313" key="1">
    <source>
        <dbReference type="EMBL" id="NFF03278.1"/>
    </source>
</evidence>
<dbReference type="Proteomes" id="UP000472521">
    <property type="component" value="Unassembled WGS sequence"/>
</dbReference>
<dbReference type="EMBL" id="SWND01000011">
    <property type="protein sequence ID" value="NFF03278.1"/>
    <property type="molecule type" value="Genomic_DNA"/>
</dbReference>
<gene>
    <name evidence="1" type="ORF">FCV25_16250</name>
</gene>
<protein>
    <submittedName>
        <fullName evidence="1">DUF1430 domain-containing protein</fullName>
    </submittedName>
</protein>
<reference evidence="1 2" key="1">
    <citation type="submission" date="2019-04" db="EMBL/GenBank/DDBJ databases">
        <title>Genome sequencing of Clostridium botulinum Groups I-IV and Clostridium butyricum.</title>
        <authorList>
            <person name="Brunt J."/>
            <person name="Van Vliet A.H.M."/>
            <person name="Stringer S.C."/>
            <person name="Carter A.T."/>
            <person name="Peck M.W."/>
        </authorList>
    </citation>
    <scope>NUCLEOTIDE SEQUENCE [LARGE SCALE GENOMIC DNA]</scope>
    <source>
        <strain evidence="1 2">IFR 18/054</strain>
    </source>
</reference>